<proteinExistence type="predicted"/>
<name>T1JPR3_TETUR</name>
<organism evidence="1 2">
    <name type="scientific">Tetranychus urticae</name>
    <name type="common">Two-spotted spider mite</name>
    <dbReference type="NCBI Taxonomy" id="32264"/>
    <lineage>
        <taxon>Eukaryota</taxon>
        <taxon>Metazoa</taxon>
        <taxon>Ecdysozoa</taxon>
        <taxon>Arthropoda</taxon>
        <taxon>Chelicerata</taxon>
        <taxon>Arachnida</taxon>
        <taxon>Acari</taxon>
        <taxon>Acariformes</taxon>
        <taxon>Trombidiformes</taxon>
        <taxon>Prostigmata</taxon>
        <taxon>Eleutherengona</taxon>
        <taxon>Raphignathae</taxon>
        <taxon>Tetranychoidea</taxon>
        <taxon>Tetranychidae</taxon>
        <taxon>Tetranychus</taxon>
    </lineage>
</organism>
<evidence type="ECO:0000313" key="2">
    <source>
        <dbReference type="Proteomes" id="UP000015104"/>
    </source>
</evidence>
<dbReference type="HOGENOM" id="CLU_3108986_0_0_1"/>
<dbReference type="Proteomes" id="UP000015104">
    <property type="component" value="Unassembled WGS sequence"/>
</dbReference>
<dbReference type="EMBL" id="CAEY01000428">
    <property type="status" value="NOT_ANNOTATED_CDS"/>
    <property type="molecule type" value="Genomic_DNA"/>
</dbReference>
<accession>T1JPR3</accession>
<protein>
    <submittedName>
        <fullName evidence="1">Uncharacterized protein</fullName>
    </submittedName>
</protein>
<dbReference type="AlphaFoldDB" id="T1JPR3"/>
<keyword evidence="2" id="KW-1185">Reference proteome</keyword>
<reference evidence="1" key="2">
    <citation type="submission" date="2015-06" db="UniProtKB">
        <authorList>
            <consortium name="EnsemblMetazoa"/>
        </authorList>
    </citation>
    <scope>IDENTIFICATION</scope>
</reference>
<sequence length="51" mass="6286">MMIHYTKNNYTSERFKLQIYKNIASLLYYLNKITRKNDIFILCDISEDYQD</sequence>
<reference evidence="2" key="1">
    <citation type="submission" date="2011-08" db="EMBL/GenBank/DDBJ databases">
        <authorList>
            <person name="Rombauts S."/>
        </authorList>
    </citation>
    <scope>NUCLEOTIDE SEQUENCE</scope>
    <source>
        <strain evidence="2">London</strain>
    </source>
</reference>
<dbReference type="EnsemblMetazoa" id="tetur01g00520.1">
    <property type="protein sequence ID" value="tetur01g00520.1"/>
    <property type="gene ID" value="tetur01g00520"/>
</dbReference>
<evidence type="ECO:0000313" key="1">
    <source>
        <dbReference type="EnsemblMetazoa" id="tetur01g00520.1"/>
    </source>
</evidence>